<dbReference type="SUPFAM" id="SSF56425">
    <property type="entry name" value="Succinate dehydrogenase/fumarate reductase flavoprotein, catalytic domain"/>
    <property type="match status" value="1"/>
</dbReference>
<dbReference type="AlphaFoldDB" id="A0A0D1ZSZ3"/>
<dbReference type="InterPro" id="IPR050315">
    <property type="entry name" value="FAD-oxidoreductase_2"/>
</dbReference>
<dbReference type="NCBIfam" id="TIGR01813">
    <property type="entry name" value="flavo_cyto_c"/>
    <property type="match status" value="1"/>
</dbReference>
<dbReference type="Pfam" id="PF00890">
    <property type="entry name" value="FAD_binding_2"/>
    <property type="match status" value="1"/>
</dbReference>
<dbReference type="GO" id="GO:0016491">
    <property type="term" value="F:oxidoreductase activity"/>
    <property type="evidence" value="ECO:0007669"/>
    <property type="project" value="UniProtKB-KW"/>
</dbReference>
<feature type="compositionally biased region" description="Low complexity" evidence="5">
    <location>
        <begin position="451"/>
        <end position="468"/>
    </location>
</feature>
<evidence type="ECO:0000313" key="8">
    <source>
        <dbReference type="Proteomes" id="UP000054302"/>
    </source>
</evidence>
<dbReference type="PANTHER" id="PTHR43400">
    <property type="entry name" value="FUMARATE REDUCTASE"/>
    <property type="match status" value="1"/>
</dbReference>
<organism evidence="7 8">
    <name type="scientific">Exophiala mesophila</name>
    <name type="common">Black yeast-like fungus</name>
    <dbReference type="NCBI Taxonomy" id="212818"/>
    <lineage>
        <taxon>Eukaryota</taxon>
        <taxon>Fungi</taxon>
        <taxon>Dikarya</taxon>
        <taxon>Ascomycota</taxon>
        <taxon>Pezizomycotina</taxon>
        <taxon>Eurotiomycetes</taxon>
        <taxon>Chaetothyriomycetidae</taxon>
        <taxon>Chaetothyriales</taxon>
        <taxon>Herpotrichiellaceae</taxon>
        <taxon>Exophiala</taxon>
    </lineage>
</organism>
<keyword evidence="8" id="KW-1185">Reference proteome</keyword>
<dbReference type="HOGENOM" id="CLU_011398_4_5_1"/>
<keyword evidence="2" id="KW-0285">Flavoprotein</keyword>
<evidence type="ECO:0000256" key="1">
    <source>
        <dbReference type="ARBA" id="ARBA00001974"/>
    </source>
</evidence>
<dbReference type="SUPFAM" id="SSF51905">
    <property type="entry name" value="FAD/NAD(P)-binding domain"/>
    <property type="match status" value="1"/>
</dbReference>
<dbReference type="GO" id="GO:0010181">
    <property type="term" value="F:FMN binding"/>
    <property type="evidence" value="ECO:0007669"/>
    <property type="project" value="InterPro"/>
</dbReference>
<gene>
    <name evidence="7" type="ORF">PV10_07277</name>
</gene>
<proteinExistence type="predicted"/>
<protein>
    <recommendedName>
        <fullName evidence="6">FAD-dependent oxidoreductase 2 FAD-binding domain-containing protein</fullName>
    </recommendedName>
</protein>
<dbReference type="PANTHER" id="PTHR43400:SF12">
    <property type="entry name" value="FUMARATE REDUCTASE"/>
    <property type="match status" value="1"/>
</dbReference>
<feature type="domain" description="FAD-dependent oxidoreductase 2 FAD-binding" evidence="6">
    <location>
        <begin position="70"/>
        <end position="565"/>
    </location>
</feature>
<dbReference type="InterPro" id="IPR036188">
    <property type="entry name" value="FAD/NAD-bd_sf"/>
</dbReference>
<dbReference type="InterPro" id="IPR003953">
    <property type="entry name" value="FAD-dep_OxRdtase_2_FAD-bd"/>
</dbReference>
<name>A0A0D1ZSZ3_EXOME</name>
<dbReference type="GeneID" id="27325122"/>
<evidence type="ECO:0000256" key="5">
    <source>
        <dbReference type="SAM" id="MobiDB-lite"/>
    </source>
</evidence>
<evidence type="ECO:0000256" key="4">
    <source>
        <dbReference type="ARBA" id="ARBA00023002"/>
    </source>
</evidence>
<evidence type="ECO:0000256" key="2">
    <source>
        <dbReference type="ARBA" id="ARBA00022630"/>
    </source>
</evidence>
<sequence length="606" mass="65425">MVSLRYISLLPHTTRNIDLLVKMSTLSLSTASISAFSSRAPSAQSMATAARPQTFSRMTSYSHDLTTEPVVIVGSGLAALSAASELVSHNIPVHIIERQAHLGGNSIKASSGINGVPTRFQPTGRSGEKTDSISAFYNDTTNSVGPELLHKSFYEQRDDLIATLTTSSASAITWLTDEIGVDLSHVTRLGGHSFARTHRGAGSTPPGRAIVTALLKQIQESKLATIETNTNVTSVIRRGTDGVVVGVEVEHKHDPSSSGVPAPPNKNKELVSGPVIFAAGGFAGDNRGLLHLYRPDLATLPSTNDAMPGSARLLRQIGAQLRDMDQVQIHPTGFVDPAARFRPTKFLAAEALRGEGGILISKSGKRFVDELQTRKVVTERVQDLEDVEPQSSEEADENTVLLRQWDVKLVLDQTTYESVQSHVDFYMWKGLMKKTTVGELEAELQQERSHSNTTFESHSTTTSTTSSYTPLLNTLKSYSSIASQETPDPLGRTTFGNWTLRNPDASSVLYVGTVTPVVHYTMGGVAFNSDAEVLDEKQRPIQGLWAAGEITGGLHGGNRLGGSSLLECVVFGRAAGDSVRRWIARRNWLIAGAEDTTRLGHYESPA</sequence>
<accession>A0A0D1ZSZ3</accession>
<reference evidence="7 8" key="1">
    <citation type="submission" date="2015-01" db="EMBL/GenBank/DDBJ databases">
        <title>The Genome Sequence of Exophiala mesophila CBS40295.</title>
        <authorList>
            <consortium name="The Broad Institute Genomics Platform"/>
            <person name="Cuomo C."/>
            <person name="de Hoog S."/>
            <person name="Gorbushina A."/>
            <person name="Stielow B."/>
            <person name="Teixiera M."/>
            <person name="Abouelleil A."/>
            <person name="Chapman S.B."/>
            <person name="Priest M."/>
            <person name="Young S.K."/>
            <person name="Wortman J."/>
            <person name="Nusbaum C."/>
            <person name="Birren B."/>
        </authorList>
    </citation>
    <scope>NUCLEOTIDE SEQUENCE [LARGE SCALE GENOMIC DNA]</scope>
    <source>
        <strain evidence="7 8">CBS 40295</strain>
    </source>
</reference>
<dbReference type="VEuPathDB" id="FungiDB:PV10_07277"/>
<dbReference type="Gene3D" id="3.50.50.60">
    <property type="entry name" value="FAD/NAD(P)-binding domain"/>
    <property type="match status" value="1"/>
</dbReference>
<dbReference type="Gene3D" id="3.90.700.10">
    <property type="entry name" value="Succinate dehydrogenase/fumarate reductase flavoprotein, catalytic domain"/>
    <property type="match status" value="1"/>
</dbReference>
<keyword evidence="3" id="KW-0274">FAD</keyword>
<dbReference type="Proteomes" id="UP000054302">
    <property type="component" value="Unassembled WGS sequence"/>
</dbReference>
<dbReference type="OMA" id="MAWAHGA"/>
<evidence type="ECO:0000313" key="7">
    <source>
        <dbReference type="EMBL" id="KIV89918.1"/>
    </source>
</evidence>
<feature type="region of interest" description="Disordered" evidence="5">
    <location>
        <begin position="444"/>
        <end position="468"/>
    </location>
</feature>
<comment type="cofactor">
    <cofactor evidence="1">
        <name>FAD</name>
        <dbReference type="ChEBI" id="CHEBI:57692"/>
    </cofactor>
</comment>
<evidence type="ECO:0000256" key="3">
    <source>
        <dbReference type="ARBA" id="ARBA00022827"/>
    </source>
</evidence>
<keyword evidence="4" id="KW-0560">Oxidoreductase</keyword>
<dbReference type="STRING" id="212818.A0A0D1ZSZ3"/>
<dbReference type="EMBL" id="KN847524">
    <property type="protein sequence ID" value="KIV89918.1"/>
    <property type="molecule type" value="Genomic_DNA"/>
</dbReference>
<dbReference type="InterPro" id="IPR010960">
    <property type="entry name" value="Flavocytochrome_c"/>
</dbReference>
<dbReference type="OrthoDB" id="10252157at2759"/>
<evidence type="ECO:0000259" key="6">
    <source>
        <dbReference type="Pfam" id="PF00890"/>
    </source>
</evidence>
<dbReference type="RefSeq" id="XP_016221492.1">
    <property type="nucleotide sequence ID" value="XM_016372160.1"/>
</dbReference>
<dbReference type="InterPro" id="IPR027477">
    <property type="entry name" value="Succ_DH/fumarate_Rdtase_cat_sf"/>
</dbReference>